<evidence type="ECO:0000313" key="1">
    <source>
        <dbReference type="WBParaSite" id="MCU_010941-RB"/>
    </source>
</evidence>
<organism evidence="1">
    <name type="scientific">Mesocestoides corti</name>
    <name type="common">Flatworm</name>
    <dbReference type="NCBI Taxonomy" id="53468"/>
    <lineage>
        <taxon>Eukaryota</taxon>
        <taxon>Metazoa</taxon>
        <taxon>Spiralia</taxon>
        <taxon>Lophotrochozoa</taxon>
        <taxon>Platyhelminthes</taxon>
        <taxon>Cestoda</taxon>
        <taxon>Eucestoda</taxon>
        <taxon>Cyclophyllidea</taxon>
        <taxon>Mesocestoididae</taxon>
        <taxon>Mesocestoides</taxon>
    </lineage>
</organism>
<dbReference type="WBParaSite" id="MCU_010941-RB">
    <property type="protein sequence ID" value="MCU_010941-RB"/>
    <property type="gene ID" value="MCU_010941"/>
</dbReference>
<reference evidence="1" key="1">
    <citation type="submission" date="2019-11" db="UniProtKB">
        <authorList>
            <consortium name="WormBaseParasite"/>
        </authorList>
    </citation>
    <scope>IDENTIFICATION</scope>
</reference>
<proteinExistence type="predicted"/>
<dbReference type="AlphaFoldDB" id="A0A5K3FST3"/>
<accession>A0A5K3FST3</accession>
<name>A0A5K3FST3_MESCO</name>
<sequence>KGQLNPTDFKTLTRHLRWTSYPPVGESSIRIPTKNRITTILSQIWRNMRDRMKQQVFNTDTWFATDILRQSAKVNITFPPNVDKQIFGSAGRGRTTPERNDRLVLRMKCLMPVSFYT</sequence>
<protein>
    <submittedName>
        <fullName evidence="1">WW domain-containing protein</fullName>
    </submittedName>
</protein>